<dbReference type="GO" id="GO:0036431">
    <property type="term" value="F:dCMP kinase activity"/>
    <property type="evidence" value="ECO:0007669"/>
    <property type="project" value="InterPro"/>
</dbReference>
<keyword evidence="2 8" id="KW-0808">Transferase</keyword>
<organism evidence="10 11">
    <name type="scientific">Rubrivirga marina</name>
    <dbReference type="NCBI Taxonomy" id="1196024"/>
    <lineage>
        <taxon>Bacteria</taxon>
        <taxon>Pseudomonadati</taxon>
        <taxon>Rhodothermota</taxon>
        <taxon>Rhodothermia</taxon>
        <taxon>Rhodothermales</taxon>
        <taxon>Rubricoccaceae</taxon>
        <taxon>Rubrivirga</taxon>
    </lineage>
</organism>
<name>A0A271J3K2_9BACT</name>
<evidence type="ECO:0000256" key="6">
    <source>
        <dbReference type="ARBA" id="ARBA00047615"/>
    </source>
</evidence>
<evidence type="ECO:0000256" key="1">
    <source>
        <dbReference type="ARBA" id="ARBA00009427"/>
    </source>
</evidence>
<evidence type="ECO:0000256" key="4">
    <source>
        <dbReference type="ARBA" id="ARBA00022777"/>
    </source>
</evidence>
<evidence type="ECO:0000313" key="11">
    <source>
        <dbReference type="Proteomes" id="UP000216339"/>
    </source>
</evidence>
<feature type="binding site" evidence="8">
    <location>
        <begin position="7"/>
        <end position="15"/>
    </location>
    <ligand>
        <name>ATP</name>
        <dbReference type="ChEBI" id="CHEBI:30616"/>
    </ligand>
</feature>
<keyword evidence="3 8" id="KW-0547">Nucleotide-binding</keyword>
<dbReference type="EMBL" id="MQWD01000001">
    <property type="protein sequence ID" value="PAP77624.1"/>
    <property type="molecule type" value="Genomic_DNA"/>
</dbReference>
<protein>
    <recommendedName>
        <fullName evidence="8">Cytidylate kinase</fullName>
        <shortName evidence="8">CK</shortName>
        <ecNumber evidence="8">2.7.4.25</ecNumber>
    </recommendedName>
    <alternativeName>
        <fullName evidence="8">Cytidine monophosphate kinase</fullName>
        <shortName evidence="8">CMP kinase</shortName>
    </alternativeName>
</protein>
<dbReference type="Pfam" id="PF02224">
    <property type="entry name" value="Cytidylate_kin"/>
    <property type="match status" value="1"/>
</dbReference>
<dbReference type="InterPro" id="IPR003136">
    <property type="entry name" value="Cytidylate_kin"/>
</dbReference>
<keyword evidence="11" id="KW-1185">Reference proteome</keyword>
<dbReference type="RefSeq" id="WP_095511294.1">
    <property type="nucleotide sequence ID" value="NZ_MQWD01000001.1"/>
</dbReference>
<dbReference type="InterPro" id="IPR011994">
    <property type="entry name" value="Cytidylate_kinase_dom"/>
</dbReference>
<dbReference type="GO" id="GO:0005737">
    <property type="term" value="C:cytoplasm"/>
    <property type="evidence" value="ECO:0007669"/>
    <property type="project" value="UniProtKB-SubCell"/>
</dbReference>
<evidence type="ECO:0000259" key="9">
    <source>
        <dbReference type="Pfam" id="PF02224"/>
    </source>
</evidence>
<dbReference type="SUPFAM" id="SSF52540">
    <property type="entry name" value="P-loop containing nucleoside triphosphate hydrolases"/>
    <property type="match status" value="1"/>
</dbReference>
<dbReference type="EC" id="2.7.4.25" evidence="8"/>
<comment type="caution">
    <text evidence="10">The sequence shown here is derived from an EMBL/GenBank/DDBJ whole genome shotgun (WGS) entry which is preliminary data.</text>
</comment>
<keyword evidence="8" id="KW-0963">Cytoplasm</keyword>
<evidence type="ECO:0000256" key="3">
    <source>
        <dbReference type="ARBA" id="ARBA00022741"/>
    </source>
</evidence>
<dbReference type="GO" id="GO:0036430">
    <property type="term" value="F:CMP kinase activity"/>
    <property type="evidence" value="ECO:0007669"/>
    <property type="project" value="RHEA"/>
</dbReference>
<dbReference type="HAMAP" id="MF_00238">
    <property type="entry name" value="Cytidyl_kinase_type1"/>
    <property type="match status" value="1"/>
</dbReference>
<dbReference type="NCBIfam" id="TIGR00017">
    <property type="entry name" value="cmk"/>
    <property type="match status" value="1"/>
</dbReference>
<gene>
    <name evidence="8" type="primary">cmk</name>
    <name evidence="10" type="ORF">BSZ37_14825</name>
</gene>
<evidence type="ECO:0000256" key="7">
    <source>
        <dbReference type="ARBA" id="ARBA00048478"/>
    </source>
</evidence>
<dbReference type="OrthoDB" id="9807434at2"/>
<evidence type="ECO:0000256" key="2">
    <source>
        <dbReference type="ARBA" id="ARBA00022679"/>
    </source>
</evidence>
<accession>A0A271J3K2</accession>
<keyword evidence="4 8" id="KW-0418">Kinase</keyword>
<evidence type="ECO:0000313" key="10">
    <source>
        <dbReference type="EMBL" id="PAP77624.1"/>
    </source>
</evidence>
<dbReference type="AlphaFoldDB" id="A0A271J3K2"/>
<evidence type="ECO:0000256" key="5">
    <source>
        <dbReference type="ARBA" id="ARBA00022840"/>
    </source>
</evidence>
<dbReference type="InterPro" id="IPR027417">
    <property type="entry name" value="P-loop_NTPase"/>
</dbReference>
<sequence length="238" mass="25004">MIVAIDGPAGSGKSTTARRVAERLGWLYLDTGAMYRAVGLAFREQGLPVTEAAASGLVPGLDVRLEPGPGGTRVALDGDDVTDRIRTPEASRDASRVSALAPVRAAMVALQRRAAHDYVAAHPDGGVVVEGRDIGTVVFPGADVKFFLVADLDARARRRLADDAVGPASPDGPDAVAAALDQVRAELAERDRRDESRDVAPLKAAPDAVTLDTTALTIDQQVESVLDAVRRVREPSTP</sequence>
<comment type="subcellular location">
    <subcellularLocation>
        <location evidence="8">Cytoplasm</location>
    </subcellularLocation>
</comment>
<feature type="domain" description="Cytidylate kinase" evidence="9">
    <location>
        <begin position="3"/>
        <end position="230"/>
    </location>
</feature>
<reference evidence="10 11" key="1">
    <citation type="submission" date="2016-11" db="EMBL/GenBank/DDBJ databases">
        <title>Study of marine rhodopsin-containing bacteria.</title>
        <authorList>
            <person name="Yoshizawa S."/>
            <person name="Kumagai Y."/>
            <person name="Kogure K."/>
        </authorList>
    </citation>
    <scope>NUCLEOTIDE SEQUENCE [LARGE SCALE GENOMIC DNA]</scope>
    <source>
        <strain evidence="10 11">SAORIC-28</strain>
    </source>
</reference>
<dbReference type="GO" id="GO:0005524">
    <property type="term" value="F:ATP binding"/>
    <property type="evidence" value="ECO:0007669"/>
    <property type="project" value="UniProtKB-UniRule"/>
</dbReference>
<dbReference type="Gene3D" id="3.40.50.300">
    <property type="entry name" value="P-loop containing nucleotide triphosphate hydrolases"/>
    <property type="match status" value="1"/>
</dbReference>
<comment type="catalytic activity">
    <reaction evidence="7 8">
        <text>CMP + ATP = CDP + ADP</text>
        <dbReference type="Rhea" id="RHEA:11600"/>
        <dbReference type="ChEBI" id="CHEBI:30616"/>
        <dbReference type="ChEBI" id="CHEBI:58069"/>
        <dbReference type="ChEBI" id="CHEBI:60377"/>
        <dbReference type="ChEBI" id="CHEBI:456216"/>
        <dbReference type="EC" id="2.7.4.25"/>
    </reaction>
</comment>
<dbReference type="Proteomes" id="UP000216339">
    <property type="component" value="Unassembled WGS sequence"/>
</dbReference>
<comment type="similarity">
    <text evidence="1 8">Belongs to the cytidylate kinase family. Type 1 subfamily.</text>
</comment>
<comment type="catalytic activity">
    <reaction evidence="6 8">
        <text>dCMP + ATP = dCDP + ADP</text>
        <dbReference type="Rhea" id="RHEA:25094"/>
        <dbReference type="ChEBI" id="CHEBI:30616"/>
        <dbReference type="ChEBI" id="CHEBI:57566"/>
        <dbReference type="ChEBI" id="CHEBI:58593"/>
        <dbReference type="ChEBI" id="CHEBI:456216"/>
        <dbReference type="EC" id="2.7.4.25"/>
    </reaction>
</comment>
<dbReference type="CDD" id="cd02020">
    <property type="entry name" value="CMPK"/>
    <property type="match status" value="1"/>
</dbReference>
<dbReference type="GO" id="GO:0006220">
    <property type="term" value="P:pyrimidine nucleotide metabolic process"/>
    <property type="evidence" value="ECO:0007669"/>
    <property type="project" value="UniProtKB-UniRule"/>
</dbReference>
<evidence type="ECO:0000256" key="8">
    <source>
        <dbReference type="HAMAP-Rule" id="MF_00238"/>
    </source>
</evidence>
<keyword evidence="5 8" id="KW-0067">ATP-binding</keyword>
<proteinExistence type="inferred from homology"/>